<dbReference type="Proteomes" id="UP001363010">
    <property type="component" value="Unassembled WGS sequence"/>
</dbReference>
<evidence type="ECO:0000313" key="3">
    <source>
        <dbReference type="Proteomes" id="UP001363010"/>
    </source>
</evidence>
<keyword evidence="1" id="KW-0812">Transmembrane</keyword>
<protein>
    <submittedName>
        <fullName evidence="2">Uncharacterized protein</fullName>
    </submittedName>
</protein>
<feature type="transmembrane region" description="Helical" evidence="1">
    <location>
        <begin position="12"/>
        <end position="39"/>
    </location>
</feature>
<reference evidence="2 3" key="1">
    <citation type="submission" date="2024-03" db="EMBL/GenBank/DDBJ databases">
        <title>Novel species of the genus Variovorax.</title>
        <authorList>
            <person name="Liu Q."/>
            <person name="Xin Y.-H."/>
        </authorList>
    </citation>
    <scope>NUCLEOTIDE SEQUENCE [LARGE SCALE GENOMIC DNA]</scope>
    <source>
        <strain evidence="2 3">KACC 18501</strain>
    </source>
</reference>
<keyword evidence="1" id="KW-1133">Transmembrane helix</keyword>
<gene>
    <name evidence="2" type="ORF">WKW80_34220</name>
</gene>
<name>A0ABU8WBW8_9BURK</name>
<accession>A0ABU8WBW8</accession>
<keyword evidence="1" id="KW-0472">Membrane</keyword>
<proteinExistence type="predicted"/>
<comment type="caution">
    <text evidence="2">The sequence shown here is derived from an EMBL/GenBank/DDBJ whole genome shotgun (WGS) entry which is preliminary data.</text>
</comment>
<organism evidence="2 3">
    <name type="scientific">Variovorax humicola</name>
    <dbReference type="NCBI Taxonomy" id="1769758"/>
    <lineage>
        <taxon>Bacteria</taxon>
        <taxon>Pseudomonadati</taxon>
        <taxon>Pseudomonadota</taxon>
        <taxon>Betaproteobacteria</taxon>
        <taxon>Burkholderiales</taxon>
        <taxon>Comamonadaceae</taxon>
        <taxon>Variovorax</taxon>
    </lineage>
</organism>
<dbReference type="RefSeq" id="WP_340368028.1">
    <property type="nucleotide sequence ID" value="NZ_JBBKZV010000047.1"/>
</dbReference>
<dbReference type="EMBL" id="JBBKZV010000047">
    <property type="protein sequence ID" value="MEJ8826998.1"/>
    <property type="molecule type" value="Genomic_DNA"/>
</dbReference>
<evidence type="ECO:0000313" key="2">
    <source>
        <dbReference type="EMBL" id="MEJ8826998.1"/>
    </source>
</evidence>
<keyword evidence="3" id="KW-1185">Reference proteome</keyword>
<evidence type="ECO:0000256" key="1">
    <source>
        <dbReference type="SAM" id="Phobius"/>
    </source>
</evidence>
<sequence>MNRTIHRPGMRHGLLVAAIWAGAAALASAVAGLVLYTWVLLVTLD</sequence>